<keyword evidence="1" id="KW-1133">Transmembrane helix</keyword>
<evidence type="ECO:0000313" key="3">
    <source>
        <dbReference type="Proteomes" id="UP000234681"/>
    </source>
</evidence>
<reference evidence="3" key="1">
    <citation type="submission" date="2005-09" db="EMBL/GenBank/DDBJ databases">
        <authorList>
            <person name="Mural R.J."/>
            <person name="Li P.W."/>
            <person name="Adams M.D."/>
            <person name="Amanatides P.G."/>
            <person name="Baden-Tillson H."/>
            <person name="Barnstead M."/>
            <person name="Chin S.H."/>
            <person name="Dew I."/>
            <person name="Evans C.A."/>
            <person name="Ferriera S."/>
            <person name="Flanigan M."/>
            <person name="Fosler C."/>
            <person name="Glodek A."/>
            <person name="Gu Z."/>
            <person name="Holt R.A."/>
            <person name="Jennings D."/>
            <person name="Kraft C.L."/>
            <person name="Lu F."/>
            <person name="Nguyen T."/>
            <person name="Nusskern D.R."/>
            <person name="Pfannkoch C.M."/>
            <person name="Sitter C."/>
            <person name="Sutton G.G."/>
            <person name="Venter J.C."/>
            <person name="Wang Z."/>
            <person name="Woodage T."/>
            <person name="Zheng X.H."/>
            <person name="Zhong F."/>
        </authorList>
    </citation>
    <scope>NUCLEOTIDE SEQUENCE [LARGE SCALE GENOMIC DNA]</scope>
    <source>
        <strain>BN</strain>
        <strain evidence="3">Sprague-Dawley</strain>
    </source>
</reference>
<proteinExistence type="predicted"/>
<evidence type="ECO:0000313" key="2">
    <source>
        <dbReference type="EMBL" id="EDM10597.1"/>
    </source>
</evidence>
<keyword evidence="1" id="KW-0812">Transmembrane</keyword>
<dbReference type="EMBL" id="CH473989">
    <property type="protein sequence ID" value="EDM10597.1"/>
    <property type="molecule type" value="Genomic_DNA"/>
</dbReference>
<dbReference type="Proteomes" id="UP000234681">
    <property type="component" value="Chromosome 11"/>
</dbReference>
<name>A6JL32_RAT</name>
<sequence>MMIISTELLNLNLHNQCLPIRIFSFLFVSFTVNILLLCISLHFLYYFLYGFIVTWPTVYNFQISSTFPCVLINDRQTDDI</sequence>
<protein>
    <submittedName>
        <fullName evidence="2">RCG58682, isoform CRA_b</fullName>
    </submittedName>
</protein>
<gene>
    <name evidence="2" type="ORF">rCG_58682</name>
</gene>
<accession>A6JL32</accession>
<dbReference type="AlphaFoldDB" id="A6JL32"/>
<evidence type="ECO:0000256" key="1">
    <source>
        <dbReference type="SAM" id="Phobius"/>
    </source>
</evidence>
<feature type="transmembrane region" description="Helical" evidence="1">
    <location>
        <begin position="20"/>
        <end position="48"/>
    </location>
</feature>
<keyword evidence="1" id="KW-0472">Membrane</keyword>
<organism evidence="2 3">
    <name type="scientific">Rattus norvegicus</name>
    <name type="common">Rat</name>
    <dbReference type="NCBI Taxonomy" id="10116"/>
    <lineage>
        <taxon>Eukaryota</taxon>
        <taxon>Metazoa</taxon>
        <taxon>Chordata</taxon>
        <taxon>Craniata</taxon>
        <taxon>Vertebrata</taxon>
        <taxon>Euteleostomi</taxon>
        <taxon>Mammalia</taxon>
        <taxon>Eutheria</taxon>
        <taxon>Euarchontoglires</taxon>
        <taxon>Glires</taxon>
        <taxon>Rodentia</taxon>
        <taxon>Myomorpha</taxon>
        <taxon>Muroidea</taxon>
        <taxon>Muridae</taxon>
        <taxon>Murinae</taxon>
        <taxon>Rattus</taxon>
    </lineage>
</organism>